<protein>
    <submittedName>
        <fullName evidence="3">Uncharacterized protein</fullName>
    </submittedName>
</protein>
<feature type="region of interest" description="Disordered" evidence="1">
    <location>
        <begin position="507"/>
        <end position="531"/>
    </location>
</feature>
<feature type="compositionally biased region" description="Low complexity" evidence="1">
    <location>
        <begin position="275"/>
        <end position="326"/>
    </location>
</feature>
<dbReference type="PROSITE" id="PS51257">
    <property type="entry name" value="PROKAR_LIPOPROTEIN"/>
    <property type="match status" value="1"/>
</dbReference>
<keyword evidence="2" id="KW-0732">Signal</keyword>
<gene>
    <name evidence="3" type="ORF">Enr8_40620</name>
</gene>
<feature type="chain" id="PRO_5022831958" evidence="2">
    <location>
        <begin position="27"/>
        <end position="604"/>
    </location>
</feature>
<keyword evidence="4" id="KW-1185">Reference proteome</keyword>
<dbReference type="AlphaFoldDB" id="A0A5C5V0P1"/>
<feature type="region of interest" description="Disordered" evidence="1">
    <location>
        <begin position="154"/>
        <end position="361"/>
    </location>
</feature>
<feature type="signal peptide" evidence="2">
    <location>
        <begin position="1"/>
        <end position="26"/>
    </location>
</feature>
<feature type="compositionally biased region" description="Basic and acidic residues" evidence="1">
    <location>
        <begin position="254"/>
        <end position="274"/>
    </location>
</feature>
<feature type="compositionally biased region" description="Basic and acidic residues" evidence="1">
    <location>
        <begin position="329"/>
        <end position="361"/>
    </location>
</feature>
<accession>A0A5C5V0P1</accession>
<evidence type="ECO:0000256" key="2">
    <source>
        <dbReference type="SAM" id="SignalP"/>
    </source>
</evidence>
<comment type="caution">
    <text evidence="3">The sequence shown here is derived from an EMBL/GenBank/DDBJ whole genome shotgun (WGS) entry which is preliminary data.</text>
</comment>
<feature type="compositionally biased region" description="Basic and acidic residues" evidence="1">
    <location>
        <begin position="221"/>
        <end position="232"/>
    </location>
</feature>
<reference evidence="3 4" key="1">
    <citation type="submission" date="2019-02" db="EMBL/GenBank/DDBJ databases">
        <title>Deep-cultivation of Planctomycetes and their phenomic and genomic characterization uncovers novel biology.</title>
        <authorList>
            <person name="Wiegand S."/>
            <person name="Jogler M."/>
            <person name="Boedeker C."/>
            <person name="Pinto D."/>
            <person name="Vollmers J."/>
            <person name="Rivas-Marin E."/>
            <person name="Kohn T."/>
            <person name="Peeters S.H."/>
            <person name="Heuer A."/>
            <person name="Rast P."/>
            <person name="Oberbeckmann S."/>
            <person name="Bunk B."/>
            <person name="Jeske O."/>
            <person name="Meyerdierks A."/>
            <person name="Storesund J.E."/>
            <person name="Kallscheuer N."/>
            <person name="Luecker S."/>
            <person name="Lage O.M."/>
            <person name="Pohl T."/>
            <person name="Merkel B.J."/>
            <person name="Hornburger P."/>
            <person name="Mueller R.-W."/>
            <person name="Bruemmer F."/>
            <person name="Labrenz M."/>
            <person name="Spormann A.M."/>
            <person name="Op Den Camp H."/>
            <person name="Overmann J."/>
            <person name="Amann R."/>
            <person name="Jetten M.S.M."/>
            <person name="Mascher T."/>
            <person name="Medema M.H."/>
            <person name="Devos D.P."/>
            <person name="Kaster A.-K."/>
            <person name="Ovreas L."/>
            <person name="Rohde M."/>
            <person name="Galperin M.Y."/>
            <person name="Jogler C."/>
        </authorList>
    </citation>
    <scope>NUCLEOTIDE SEQUENCE [LARGE SCALE GENOMIC DNA]</scope>
    <source>
        <strain evidence="3 4">Enr8</strain>
    </source>
</reference>
<evidence type="ECO:0000313" key="3">
    <source>
        <dbReference type="EMBL" id="TWT32136.1"/>
    </source>
</evidence>
<sequence precursor="true">MIKVRIFSLTASAVTVFLSLAACVSAQDAGDAAAAKPESALAERQARLAQGYSRLEDLMIKMAEIDEIENPERAKLLREAAHSSKDKLIKSQLESLVAILGDGKLKRAVDGQKDVAKDLNNLLQLLQSENRDDELKSEQERIRQYIKDTKKLLNRQRSLQGRTEGGDNTERLADGQDQLSQDAAKLAQRMKENEEPESGDGQSPEGEPSEGEGEQQPGEQKPGEEGDSKPSEGEMEPSEGSDSKPGENQSGENKPGEDGEPKESGEPKPGEQKPGEPQSGEPMPGQPQEGKPQQGQPQQGQPQQGQPQQGEPQEGQQQDQQQQQQPDFPARKRVEEAQRRMQEAKKKLDEKKTPEAIEEQKEAERELAKAIAELEEVLRQLREEEIERVLARLEARFTKMLEMQLKVYDDSERLSQVPEEQRGAAEDIQAGKLAFAEKQIVLEADKALTLLQEEGSSIAFPEALQQMRDDMENIAGRLSQSKVDPLTLTLEQDVIDSLEEMLEALKQAQKEQEERQQQQQQQQQQQGSPQDEALVNQIQELKLIKSMQVRINKRTERYAKLLRNIDDEVGQATSEEVLDALRELAQRQQRVYKITQDNVLGKNQ</sequence>
<dbReference type="OrthoDB" id="258964at2"/>
<name>A0A5C5V0P1_9BACT</name>
<dbReference type="EMBL" id="SJPF01000004">
    <property type="protein sequence ID" value="TWT32136.1"/>
    <property type="molecule type" value="Genomic_DNA"/>
</dbReference>
<evidence type="ECO:0000256" key="1">
    <source>
        <dbReference type="SAM" id="MobiDB-lite"/>
    </source>
</evidence>
<dbReference type="Proteomes" id="UP000318878">
    <property type="component" value="Unassembled WGS sequence"/>
</dbReference>
<proteinExistence type="predicted"/>
<evidence type="ECO:0000313" key="4">
    <source>
        <dbReference type="Proteomes" id="UP000318878"/>
    </source>
</evidence>
<organism evidence="3 4">
    <name type="scientific">Blastopirellula retiformator</name>
    <dbReference type="NCBI Taxonomy" id="2527970"/>
    <lineage>
        <taxon>Bacteria</taxon>
        <taxon>Pseudomonadati</taxon>
        <taxon>Planctomycetota</taxon>
        <taxon>Planctomycetia</taxon>
        <taxon>Pirellulales</taxon>
        <taxon>Pirellulaceae</taxon>
        <taxon>Blastopirellula</taxon>
    </lineage>
</organism>
<feature type="compositionally biased region" description="Low complexity" evidence="1">
    <location>
        <begin position="517"/>
        <end position="526"/>
    </location>
</feature>
<dbReference type="RefSeq" id="WP_146434870.1">
    <property type="nucleotide sequence ID" value="NZ_SJPF01000004.1"/>
</dbReference>
<feature type="compositionally biased region" description="Basic and acidic residues" evidence="1">
    <location>
        <begin position="164"/>
        <end position="174"/>
    </location>
</feature>